<gene>
    <name evidence="4" type="ORF">RZN05_01790</name>
</gene>
<keyword evidence="2" id="KW-0812">Transmembrane</keyword>
<dbReference type="EMBL" id="JAWJEJ010000001">
    <property type="protein sequence ID" value="MDV3455700.1"/>
    <property type="molecule type" value="Genomic_DNA"/>
</dbReference>
<reference evidence="4 5" key="1">
    <citation type="submission" date="2023-10" db="EMBL/GenBank/DDBJ databases">
        <title>Sphingomonas sp. HF-S4 16S ribosomal RNA gene Genome sequencing and assembly.</title>
        <authorList>
            <person name="Lee H."/>
        </authorList>
    </citation>
    <scope>NUCLEOTIDE SEQUENCE [LARGE SCALE GENOMIC DNA]</scope>
    <source>
        <strain evidence="4 5">HF-S4</strain>
    </source>
</reference>
<dbReference type="PANTHER" id="PTHR32309">
    <property type="entry name" value="TYROSINE-PROTEIN KINASE"/>
    <property type="match status" value="1"/>
</dbReference>
<protein>
    <submittedName>
        <fullName evidence="4">GumC family protein</fullName>
    </submittedName>
</protein>
<feature type="compositionally biased region" description="Low complexity" evidence="1">
    <location>
        <begin position="296"/>
        <end position="308"/>
    </location>
</feature>
<dbReference type="RefSeq" id="WP_317224914.1">
    <property type="nucleotide sequence ID" value="NZ_JAWJEJ010000001.1"/>
</dbReference>
<sequence>MTIKPADLIEALKARWLLVAAIAGALFALVAGLALMQPRQYQATSSLLLDLSQTDPTDSGQQQQARVETDSIIATQVDLIKSAKVTDAVAKAAGFLDATPADLPPAARLQQAAARVRAGLTVTTGRQSNVLQIQFMDADPAVAAKVANLTAQIYMREQVALRASTAQGSAEWFEARTADVRRRYEVAQKKLSDFQRAHDIIGMNRMDLEAEKLKNLSAHLVQAQADAAAAHSKSGSAAVAEVSTSLVVQNIEEAVATQSGKMAELAKSLGPNHPRMVAARAELAELQASLRASRSTQAAAMTANSGAATRRESELRGEMAAQEDRMIRMSGVQDQLMVMQRDVEAARQTYDTVRQRFNEAALKSQISQPNASSLDEATVPLFPATPNLPLWFVAGIALGLLAGVAVVVLGEILRPRVRTVNGLAASTEVEVIADLSPKSRAVDGLFVPRQEAA</sequence>
<keyword evidence="5" id="KW-1185">Reference proteome</keyword>
<feature type="transmembrane region" description="Helical" evidence="2">
    <location>
        <begin position="388"/>
        <end position="409"/>
    </location>
</feature>
<proteinExistence type="predicted"/>
<name>A0ABU3Y2S5_9SPHN</name>
<organism evidence="4 5">
    <name type="scientific">Sphingomonas agrestis</name>
    <dbReference type="NCBI Taxonomy" id="3080540"/>
    <lineage>
        <taxon>Bacteria</taxon>
        <taxon>Pseudomonadati</taxon>
        <taxon>Pseudomonadota</taxon>
        <taxon>Alphaproteobacteria</taxon>
        <taxon>Sphingomonadales</taxon>
        <taxon>Sphingomonadaceae</taxon>
        <taxon>Sphingomonas</taxon>
    </lineage>
</organism>
<evidence type="ECO:0000259" key="3">
    <source>
        <dbReference type="Pfam" id="PF13807"/>
    </source>
</evidence>
<evidence type="ECO:0000313" key="4">
    <source>
        <dbReference type="EMBL" id="MDV3455700.1"/>
    </source>
</evidence>
<evidence type="ECO:0000256" key="1">
    <source>
        <dbReference type="SAM" id="MobiDB-lite"/>
    </source>
</evidence>
<feature type="domain" description="Tyrosine-protein kinase G-rich" evidence="3">
    <location>
        <begin position="333"/>
        <end position="409"/>
    </location>
</feature>
<evidence type="ECO:0000256" key="2">
    <source>
        <dbReference type="SAM" id="Phobius"/>
    </source>
</evidence>
<comment type="caution">
    <text evidence="4">The sequence shown here is derived from an EMBL/GenBank/DDBJ whole genome shotgun (WGS) entry which is preliminary data.</text>
</comment>
<accession>A0ABU3Y2S5</accession>
<keyword evidence="2" id="KW-0472">Membrane</keyword>
<evidence type="ECO:0000313" key="5">
    <source>
        <dbReference type="Proteomes" id="UP001273531"/>
    </source>
</evidence>
<feature type="transmembrane region" description="Helical" evidence="2">
    <location>
        <begin position="16"/>
        <end position="36"/>
    </location>
</feature>
<dbReference type="Pfam" id="PF13807">
    <property type="entry name" value="GNVR"/>
    <property type="match status" value="1"/>
</dbReference>
<keyword evidence="2" id="KW-1133">Transmembrane helix</keyword>
<dbReference type="InterPro" id="IPR050445">
    <property type="entry name" value="Bact_polysacc_biosynth/exp"/>
</dbReference>
<dbReference type="PANTHER" id="PTHR32309:SF13">
    <property type="entry name" value="FERRIC ENTEROBACTIN TRANSPORT PROTEIN FEPE"/>
    <property type="match status" value="1"/>
</dbReference>
<dbReference type="Proteomes" id="UP001273531">
    <property type="component" value="Unassembled WGS sequence"/>
</dbReference>
<feature type="region of interest" description="Disordered" evidence="1">
    <location>
        <begin position="295"/>
        <end position="315"/>
    </location>
</feature>
<dbReference type="InterPro" id="IPR032807">
    <property type="entry name" value="GNVR"/>
</dbReference>